<gene>
    <name evidence="2" type="ORF">FSC09_16070</name>
</gene>
<proteinExistence type="predicted"/>
<accession>A0A6C0Y6Z5</accession>
<dbReference type="EMBL" id="CP044456">
    <property type="protein sequence ID" value="QIC71906.1"/>
    <property type="molecule type" value="Genomic_DNA"/>
</dbReference>
<organism evidence="2 3">
    <name type="scientific">Acinetobacter indicus</name>
    <dbReference type="NCBI Taxonomy" id="756892"/>
    <lineage>
        <taxon>Bacteria</taxon>
        <taxon>Pseudomonadati</taxon>
        <taxon>Pseudomonadota</taxon>
        <taxon>Gammaproteobacteria</taxon>
        <taxon>Moraxellales</taxon>
        <taxon>Moraxellaceae</taxon>
        <taxon>Acinetobacter</taxon>
    </lineage>
</organism>
<dbReference type="Proteomes" id="UP000503440">
    <property type="component" value="Plasmid pB18-1"/>
</dbReference>
<evidence type="ECO:0000313" key="2">
    <source>
        <dbReference type="EMBL" id="QIC71906.1"/>
    </source>
</evidence>
<name>A0A6C0Y6Z5_9GAMM</name>
<dbReference type="RefSeq" id="WP_163146565.1">
    <property type="nucleotide sequence ID" value="NZ_CP044456.1"/>
</dbReference>
<reference evidence="2 3" key="1">
    <citation type="submission" date="2019-09" db="EMBL/GenBank/DDBJ databases">
        <title>Non-baumannii Acinetobacter spp. carrying blaNDM-1 isolated in China.</title>
        <authorList>
            <person name="Cui C."/>
            <person name="Chen C."/>
            <person name="Sun J."/>
            <person name="Liu Y."/>
        </authorList>
    </citation>
    <scope>NUCLEOTIDE SEQUENCE [LARGE SCALE GENOMIC DNA]</scope>
    <source>
        <strain evidence="2 3">B18</strain>
        <plasmid evidence="3">pb18-1</plasmid>
    </source>
</reference>
<evidence type="ECO:0000313" key="3">
    <source>
        <dbReference type="Proteomes" id="UP000503440"/>
    </source>
</evidence>
<protein>
    <submittedName>
        <fullName evidence="2">Uncharacterized protein</fullName>
    </submittedName>
</protein>
<keyword evidence="2" id="KW-0614">Plasmid</keyword>
<feature type="signal peptide" evidence="1">
    <location>
        <begin position="1"/>
        <end position="19"/>
    </location>
</feature>
<sequence length="100" mass="11164">MKKILFGICLSLLAVASHATTPSVKQIKQPVQSVNSNTYLKQQIQKKRLDEKVWLKQADNFIGLKRTTKTVQPPATKHLKVIDHGDMLTAQNLQNSLGSI</sequence>
<geneLocation type="plasmid" evidence="3">
    <name>pb18-1</name>
</geneLocation>
<keyword evidence="1" id="KW-0732">Signal</keyword>
<dbReference type="AlphaFoldDB" id="A0A6C0Y6Z5"/>
<evidence type="ECO:0000256" key="1">
    <source>
        <dbReference type="SAM" id="SignalP"/>
    </source>
</evidence>
<feature type="chain" id="PRO_5025685471" evidence="1">
    <location>
        <begin position="20"/>
        <end position="100"/>
    </location>
</feature>